<accession>A0A3S2UKF4</accession>
<gene>
    <name evidence="1" type="ORF">EOD41_15170</name>
</gene>
<organism evidence="1 2">
    <name type="scientific">Mucilaginibacter limnophilus</name>
    <dbReference type="NCBI Taxonomy" id="1932778"/>
    <lineage>
        <taxon>Bacteria</taxon>
        <taxon>Pseudomonadati</taxon>
        <taxon>Bacteroidota</taxon>
        <taxon>Sphingobacteriia</taxon>
        <taxon>Sphingobacteriales</taxon>
        <taxon>Sphingobacteriaceae</taxon>
        <taxon>Mucilaginibacter</taxon>
    </lineage>
</organism>
<keyword evidence="2" id="KW-1185">Reference proteome</keyword>
<reference evidence="1 2" key="1">
    <citation type="submission" date="2019-01" db="EMBL/GenBank/DDBJ databases">
        <authorList>
            <person name="Chen W.-M."/>
        </authorList>
    </citation>
    <scope>NUCLEOTIDE SEQUENCE [LARGE SCALE GENOMIC DNA]</scope>
    <source>
        <strain evidence="1 2">YBJ-36</strain>
    </source>
</reference>
<proteinExistence type="predicted"/>
<dbReference type="OrthoDB" id="793431at2"/>
<name>A0A3S2UKF4_9SPHI</name>
<comment type="caution">
    <text evidence="1">The sequence shown here is derived from an EMBL/GenBank/DDBJ whole genome shotgun (WGS) entry which is preliminary data.</text>
</comment>
<dbReference type="AlphaFoldDB" id="A0A3S2UKF4"/>
<sequence>MIKKTVKTITGKLSISIPQHLGDITLGQMIALQELTDSDDIKTLSILSGIPADELKQVNNADELSDLGSQVLLLAYQMKNLYDSEAIPEKITFLFEGKTKHINVIKNLSVEPAGAFMAARDIISDEISAHIKKYGEYNWEENFNPSLNTCCQILAHYFYCRVTDKPYNEYAIEAFTETIKTLRVTEALPISKHFFTSYPGFLKPKTGFWHRARQLWNNAREYNRLKNLNTSTQ</sequence>
<dbReference type="EMBL" id="SACK01000007">
    <property type="protein sequence ID" value="RVT99781.1"/>
    <property type="molecule type" value="Genomic_DNA"/>
</dbReference>
<dbReference type="RefSeq" id="WP_127706428.1">
    <property type="nucleotide sequence ID" value="NZ_SACK01000007.1"/>
</dbReference>
<evidence type="ECO:0000313" key="1">
    <source>
        <dbReference type="EMBL" id="RVT99781.1"/>
    </source>
</evidence>
<dbReference type="Proteomes" id="UP000282759">
    <property type="component" value="Unassembled WGS sequence"/>
</dbReference>
<evidence type="ECO:0000313" key="2">
    <source>
        <dbReference type="Proteomes" id="UP000282759"/>
    </source>
</evidence>
<protein>
    <submittedName>
        <fullName evidence="1">Uncharacterized protein</fullName>
    </submittedName>
</protein>